<dbReference type="InterPro" id="IPR011004">
    <property type="entry name" value="Trimer_LpxA-like_sf"/>
</dbReference>
<feature type="transmembrane region" description="Helical" evidence="1">
    <location>
        <begin position="24"/>
        <end position="47"/>
    </location>
</feature>
<dbReference type="Gene3D" id="2.160.10.10">
    <property type="entry name" value="Hexapeptide repeat proteins"/>
    <property type="match status" value="1"/>
</dbReference>
<dbReference type="EMBL" id="LAZR01004045">
    <property type="protein sequence ID" value="KKN12306.1"/>
    <property type="molecule type" value="Genomic_DNA"/>
</dbReference>
<evidence type="ECO:0000256" key="1">
    <source>
        <dbReference type="SAM" id="Phobius"/>
    </source>
</evidence>
<comment type="caution">
    <text evidence="2">The sequence shown here is derived from an EMBL/GenBank/DDBJ whole genome shotgun (WGS) entry which is preliminary data.</text>
</comment>
<sequence>MEQIDNSQINIDYISTSGVFKTPFTLIILLQLFFGYSIVLFMNLWYYNDLYYLLTGRSFLHPIPLIGQWWEWVLLPLNLYGNIFLFVFSIVFLSGLINKLLRKLSPPKEGTFSRGSKEWKYTHRRFWNAYFPIWLVRALPIPWSDIFVYRYFGVSIGKNVVVYEGYIDPEFVEIGDYTMTSLNICIFSHLIYHEKMIIKKVKIGKACVVGPQTIISPGTVMQDGSILGANSYTWVDQELESDLIHVGTPVTNSFPIQSVEESAKKTEEILKKEFESERGEDE</sequence>
<evidence type="ECO:0008006" key="3">
    <source>
        <dbReference type="Google" id="ProtNLM"/>
    </source>
</evidence>
<evidence type="ECO:0000313" key="2">
    <source>
        <dbReference type="EMBL" id="KKN12306.1"/>
    </source>
</evidence>
<proteinExistence type="predicted"/>
<reference evidence="2" key="1">
    <citation type="journal article" date="2015" name="Nature">
        <title>Complex archaea that bridge the gap between prokaryotes and eukaryotes.</title>
        <authorList>
            <person name="Spang A."/>
            <person name="Saw J.H."/>
            <person name="Jorgensen S.L."/>
            <person name="Zaremba-Niedzwiedzka K."/>
            <person name="Martijn J."/>
            <person name="Lind A.E."/>
            <person name="van Eijk R."/>
            <person name="Schleper C."/>
            <person name="Guy L."/>
            <person name="Ettema T.J."/>
        </authorList>
    </citation>
    <scope>NUCLEOTIDE SEQUENCE</scope>
</reference>
<organism evidence="2">
    <name type="scientific">marine sediment metagenome</name>
    <dbReference type="NCBI Taxonomy" id="412755"/>
    <lineage>
        <taxon>unclassified sequences</taxon>
        <taxon>metagenomes</taxon>
        <taxon>ecological metagenomes</taxon>
    </lineage>
</organism>
<protein>
    <recommendedName>
        <fullName evidence="3">Acetyltransferase</fullName>
    </recommendedName>
</protein>
<keyword evidence="1" id="KW-0472">Membrane</keyword>
<dbReference type="AlphaFoldDB" id="A0A0F9QGM4"/>
<keyword evidence="1" id="KW-1133">Transmembrane helix</keyword>
<feature type="transmembrane region" description="Helical" evidence="1">
    <location>
        <begin position="79"/>
        <end position="98"/>
    </location>
</feature>
<keyword evidence="1" id="KW-0812">Transmembrane</keyword>
<name>A0A0F9QGM4_9ZZZZ</name>
<gene>
    <name evidence="2" type="ORF">LCGC14_1017770</name>
</gene>
<dbReference type="SUPFAM" id="SSF51161">
    <property type="entry name" value="Trimeric LpxA-like enzymes"/>
    <property type="match status" value="1"/>
</dbReference>
<accession>A0A0F9QGM4</accession>